<name>A0A378NXR9_9FIRM</name>
<gene>
    <name evidence="1" type="ORF">NCTC10571_00921</name>
</gene>
<accession>A0A378NXR9</accession>
<keyword evidence="1" id="KW-0489">Methyltransferase</keyword>
<dbReference type="RefSeq" id="WP_115151270.1">
    <property type="nucleotide sequence ID" value="NZ_UGPP01000001.1"/>
</dbReference>
<keyword evidence="1" id="KW-0808">Transferase</keyword>
<dbReference type="PANTHER" id="PTHR36112:SF1">
    <property type="entry name" value="RIBOSOMAL RNA SMALL SUBUNIT METHYLTRANSFERASE J"/>
    <property type="match status" value="1"/>
</dbReference>
<evidence type="ECO:0000313" key="2">
    <source>
        <dbReference type="Proteomes" id="UP000255234"/>
    </source>
</evidence>
<dbReference type="AlphaFoldDB" id="A0A378NXR9"/>
<dbReference type="CDD" id="cd02440">
    <property type="entry name" value="AdoMet_MTases"/>
    <property type="match status" value="1"/>
</dbReference>
<dbReference type="Pfam" id="PF04445">
    <property type="entry name" value="SAM_MT"/>
    <property type="match status" value="1"/>
</dbReference>
<dbReference type="GO" id="GO:0008990">
    <property type="term" value="F:rRNA (guanine-N2-)-methyltransferase activity"/>
    <property type="evidence" value="ECO:0007669"/>
    <property type="project" value="InterPro"/>
</dbReference>
<dbReference type="InterPro" id="IPR007536">
    <property type="entry name" value="16SrRNA_methylTrfase_J"/>
</dbReference>
<dbReference type="Proteomes" id="UP000255234">
    <property type="component" value="Unassembled WGS sequence"/>
</dbReference>
<reference evidence="1 2" key="1">
    <citation type="submission" date="2018-06" db="EMBL/GenBank/DDBJ databases">
        <authorList>
            <consortium name="Pathogen Informatics"/>
            <person name="Doyle S."/>
        </authorList>
    </citation>
    <scope>NUCLEOTIDE SEQUENCE [LARGE SCALE GENOMIC DNA]</scope>
    <source>
        <strain evidence="1 2">NCTC10571</strain>
    </source>
</reference>
<protein>
    <submittedName>
        <fullName evidence="1">Putative methyltransferase</fullName>
    </submittedName>
</protein>
<dbReference type="SUPFAM" id="SSF53335">
    <property type="entry name" value="S-adenosyl-L-methionine-dependent methyltransferases"/>
    <property type="match status" value="1"/>
</dbReference>
<dbReference type="InterPro" id="IPR029063">
    <property type="entry name" value="SAM-dependent_MTases_sf"/>
</dbReference>
<dbReference type="EMBL" id="UGPP01000001">
    <property type="protein sequence ID" value="STY70778.1"/>
    <property type="molecule type" value="Genomic_DNA"/>
</dbReference>
<dbReference type="PANTHER" id="PTHR36112">
    <property type="entry name" value="RIBOSOMAL RNA SMALL SUBUNIT METHYLTRANSFERASE J"/>
    <property type="match status" value="1"/>
</dbReference>
<evidence type="ECO:0000313" key="1">
    <source>
        <dbReference type="EMBL" id="STY70778.1"/>
    </source>
</evidence>
<dbReference type="Gene3D" id="3.40.50.150">
    <property type="entry name" value="Vaccinia Virus protein VP39"/>
    <property type="match status" value="1"/>
</dbReference>
<proteinExistence type="predicted"/>
<organism evidence="1 2">
    <name type="scientific">Megamonas hypermegale</name>
    <dbReference type="NCBI Taxonomy" id="158847"/>
    <lineage>
        <taxon>Bacteria</taxon>
        <taxon>Bacillati</taxon>
        <taxon>Bacillota</taxon>
        <taxon>Negativicutes</taxon>
        <taxon>Selenomonadales</taxon>
        <taxon>Selenomonadaceae</taxon>
        <taxon>Megamonas</taxon>
    </lineage>
</organism>
<sequence length="262" mass="29596">MTVITTIRKVTIDLENKAKQIAKDLSIPYVTRNNLGIDKIKQQENVDTVIVVKKDKLVLDLPTGEMFFHPNMAQVRMKRLRCGDIDNMLEAMGGREFLQNKTILDCTLGFASDAIISSYGVGPKGKVIGLEVNPLIALIVKDGLKTYLPTNYDLKSAMDNITVINQDYLSFLKEQEDNSFDVIYFDPMFRHALTDSKSLNPLRQLADMRAVSHEALNEAKRVAKYRIVFKENSRSLEFSRLGFTKICGGKYAPIHYGVIDLN</sequence>